<keyword evidence="3 5" id="KW-1133">Transmembrane helix</keyword>
<dbReference type="Proteomes" id="UP000244168">
    <property type="component" value="Unassembled WGS sequence"/>
</dbReference>
<dbReference type="AlphaFoldDB" id="A0A2T5JDP1"/>
<dbReference type="RefSeq" id="WP_107827795.1">
    <property type="nucleotide sequence ID" value="NZ_CP160205.1"/>
</dbReference>
<reference evidence="7 8" key="1">
    <citation type="submission" date="2018-04" db="EMBL/GenBank/DDBJ databases">
        <title>Genomic Encyclopedia of Archaeal and Bacterial Type Strains, Phase II (KMG-II): from individual species to whole genera.</title>
        <authorList>
            <person name="Goeker M."/>
        </authorList>
    </citation>
    <scope>NUCLEOTIDE SEQUENCE [LARGE SCALE GENOMIC DNA]</scope>
    <source>
        <strain evidence="7 8">DSM 26809</strain>
    </source>
</reference>
<sequence length="123" mass="13845">MDFYQNAYMNLPGVSAEELGFLKQATNGLDENQLKSFFVVYSTKRKNPNDILLLAVIGFFGFAGIHRFVMGQVGMGILFFFTGGLCCIGTIVDVINYKTLTFEYNQKMAYEAFNIVKIGGQFY</sequence>
<evidence type="ECO:0000313" key="7">
    <source>
        <dbReference type="EMBL" id="PTQ99887.1"/>
    </source>
</evidence>
<dbReference type="InterPro" id="IPR007829">
    <property type="entry name" value="TM2"/>
</dbReference>
<evidence type="ECO:0000256" key="2">
    <source>
        <dbReference type="ARBA" id="ARBA00022692"/>
    </source>
</evidence>
<evidence type="ECO:0000256" key="3">
    <source>
        <dbReference type="ARBA" id="ARBA00022989"/>
    </source>
</evidence>
<organism evidence="7 8">
    <name type="scientific">Mucilaginibacter yixingensis</name>
    <dbReference type="NCBI Taxonomy" id="1295612"/>
    <lineage>
        <taxon>Bacteria</taxon>
        <taxon>Pseudomonadati</taxon>
        <taxon>Bacteroidota</taxon>
        <taxon>Sphingobacteriia</taxon>
        <taxon>Sphingobacteriales</taxon>
        <taxon>Sphingobacteriaceae</taxon>
        <taxon>Mucilaginibacter</taxon>
    </lineage>
</organism>
<evidence type="ECO:0000256" key="4">
    <source>
        <dbReference type="ARBA" id="ARBA00023136"/>
    </source>
</evidence>
<feature type="transmembrane region" description="Helical" evidence="5">
    <location>
        <begin position="75"/>
        <end position="97"/>
    </location>
</feature>
<evidence type="ECO:0000256" key="1">
    <source>
        <dbReference type="ARBA" id="ARBA00004141"/>
    </source>
</evidence>
<gene>
    <name evidence="7" type="ORF">C8P68_102717</name>
</gene>
<protein>
    <submittedName>
        <fullName evidence="7">TM2 domain-containing protein</fullName>
    </submittedName>
</protein>
<keyword evidence="2 5" id="KW-0812">Transmembrane</keyword>
<comment type="caution">
    <text evidence="7">The sequence shown here is derived from an EMBL/GenBank/DDBJ whole genome shotgun (WGS) entry which is preliminary data.</text>
</comment>
<evidence type="ECO:0000259" key="6">
    <source>
        <dbReference type="Pfam" id="PF05154"/>
    </source>
</evidence>
<dbReference type="Pfam" id="PF05154">
    <property type="entry name" value="TM2"/>
    <property type="match status" value="1"/>
</dbReference>
<accession>A0A2T5JDP1</accession>
<name>A0A2T5JDP1_9SPHI</name>
<dbReference type="GO" id="GO:0016020">
    <property type="term" value="C:membrane"/>
    <property type="evidence" value="ECO:0007669"/>
    <property type="project" value="UniProtKB-SubCell"/>
</dbReference>
<keyword evidence="4 5" id="KW-0472">Membrane</keyword>
<dbReference type="OrthoDB" id="9816361at2"/>
<proteinExistence type="predicted"/>
<evidence type="ECO:0000313" key="8">
    <source>
        <dbReference type="Proteomes" id="UP000244168"/>
    </source>
</evidence>
<keyword evidence="8" id="KW-1185">Reference proteome</keyword>
<feature type="domain" description="TM2" evidence="6">
    <location>
        <begin position="51"/>
        <end position="95"/>
    </location>
</feature>
<comment type="subcellular location">
    <subcellularLocation>
        <location evidence="1">Membrane</location>
        <topology evidence="1">Multi-pass membrane protein</topology>
    </subcellularLocation>
</comment>
<feature type="transmembrane region" description="Helical" evidence="5">
    <location>
        <begin position="51"/>
        <end position="69"/>
    </location>
</feature>
<evidence type="ECO:0000256" key="5">
    <source>
        <dbReference type="SAM" id="Phobius"/>
    </source>
</evidence>
<dbReference type="EMBL" id="QAOQ01000002">
    <property type="protein sequence ID" value="PTQ99887.1"/>
    <property type="molecule type" value="Genomic_DNA"/>
</dbReference>